<evidence type="ECO:0000256" key="1">
    <source>
        <dbReference type="ARBA" id="ARBA00022737"/>
    </source>
</evidence>
<dbReference type="PANTHER" id="PTHR46763">
    <property type="entry name" value="DYNEIN REGULATORY COMPLEX PROTEIN 8"/>
    <property type="match status" value="1"/>
</dbReference>
<dbReference type="InterPro" id="IPR002048">
    <property type="entry name" value="EF_hand_dom"/>
</dbReference>
<keyword evidence="1" id="KW-0677">Repeat</keyword>
<dbReference type="PROSITE" id="PS50222">
    <property type="entry name" value="EF_HAND_2"/>
    <property type="match status" value="2"/>
</dbReference>
<organism evidence="3 4">
    <name type="scientific">Dibothriocephalus latus</name>
    <name type="common">Fish tapeworm</name>
    <name type="synonym">Diphyllobothrium latum</name>
    <dbReference type="NCBI Taxonomy" id="60516"/>
    <lineage>
        <taxon>Eukaryota</taxon>
        <taxon>Metazoa</taxon>
        <taxon>Spiralia</taxon>
        <taxon>Lophotrochozoa</taxon>
        <taxon>Platyhelminthes</taxon>
        <taxon>Cestoda</taxon>
        <taxon>Eucestoda</taxon>
        <taxon>Diphyllobothriidea</taxon>
        <taxon>Diphyllobothriidae</taxon>
        <taxon>Dibothriocephalus</taxon>
    </lineage>
</organism>
<dbReference type="AlphaFoldDB" id="A0A3P6UY10"/>
<dbReference type="PANTHER" id="PTHR46763:SF1">
    <property type="entry name" value="DYNEIN REGULATORY COMPLEX PROTEIN 8"/>
    <property type="match status" value="1"/>
</dbReference>
<name>A0A3P6UY10_DIBLA</name>
<dbReference type="GO" id="GO:0043226">
    <property type="term" value="C:organelle"/>
    <property type="evidence" value="ECO:0007669"/>
    <property type="project" value="UniProtKB-ARBA"/>
</dbReference>
<dbReference type="FunFam" id="1.10.238.10:FF:000178">
    <property type="entry name" value="Calmodulin-2 A"/>
    <property type="match status" value="1"/>
</dbReference>
<sequence>MDDDVDIVKQLESKITEAFDLFDHERNKTIDVREVGTVIRHLGCCPSEKELQEIIPQLENVPPNGYINFETFMPAMTQILLENSFAPATEEEIVNAFKALDTEKTGFIPVDVLEQHMTKEGEPFTKEEMEEMLAAAVDAQKRAATFIRRRADISSMKPDKRGIRDRIPRGTHRLAVKFYW</sequence>
<proteinExistence type="predicted"/>
<feature type="domain" description="EF-hand" evidence="2">
    <location>
        <begin position="88"/>
        <end position="123"/>
    </location>
</feature>
<evidence type="ECO:0000313" key="3">
    <source>
        <dbReference type="EMBL" id="VDK83134.1"/>
    </source>
</evidence>
<dbReference type="SUPFAM" id="SSF47473">
    <property type="entry name" value="EF-hand"/>
    <property type="match status" value="1"/>
</dbReference>
<dbReference type="OrthoDB" id="10260307at2759"/>
<dbReference type="Proteomes" id="UP000281553">
    <property type="component" value="Unassembled WGS sequence"/>
</dbReference>
<evidence type="ECO:0000313" key="4">
    <source>
        <dbReference type="Proteomes" id="UP000281553"/>
    </source>
</evidence>
<accession>A0A3P6UY10</accession>
<dbReference type="Pfam" id="PF13499">
    <property type="entry name" value="EF-hand_7"/>
    <property type="match status" value="1"/>
</dbReference>
<gene>
    <name evidence="3" type="ORF">DILT_LOCUS3421</name>
</gene>
<protein>
    <recommendedName>
        <fullName evidence="2">EF-hand domain-containing protein</fullName>
    </recommendedName>
</protein>
<dbReference type="InterPro" id="IPR011992">
    <property type="entry name" value="EF-hand-dom_pair"/>
</dbReference>
<reference evidence="3 4" key="1">
    <citation type="submission" date="2018-11" db="EMBL/GenBank/DDBJ databases">
        <authorList>
            <consortium name="Pathogen Informatics"/>
        </authorList>
    </citation>
    <scope>NUCLEOTIDE SEQUENCE [LARGE SCALE GENOMIC DNA]</scope>
</reference>
<evidence type="ECO:0000259" key="2">
    <source>
        <dbReference type="PROSITE" id="PS50222"/>
    </source>
</evidence>
<dbReference type="GO" id="GO:0005509">
    <property type="term" value="F:calcium ion binding"/>
    <property type="evidence" value="ECO:0007669"/>
    <property type="project" value="InterPro"/>
</dbReference>
<dbReference type="Gene3D" id="1.10.238.10">
    <property type="entry name" value="EF-hand"/>
    <property type="match status" value="2"/>
</dbReference>
<keyword evidence="4" id="KW-1185">Reference proteome</keyword>
<dbReference type="EMBL" id="UYRU01043637">
    <property type="protein sequence ID" value="VDK83134.1"/>
    <property type="molecule type" value="Genomic_DNA"/>
</dbReference>
<feature type="domain" description="EF-hand" evidence="2">
    <location>
        <begin position="10"/>
        <end position="45"/>
    </location>
</feature>